<comment type="similarity">
    <text evidence="3">In the N-terminal section; belongs to the AlaDH/PNT family.</text>
</comment>
<feature type="domain" description="Alanine dehydrogenase/pyridine nucleotide transhydrogenase N-terminal" evidence="9">
    <location>
        <begin position="27"/>
        <end position="157"/>
    </location>
</feature>
<dbReference type="InterPro" id="IPR051168">
    <property type="entry name" value="AASS"/>
</dbReference>
<name>A0A2I3RDE2_PANTR</name>
<protein>
    <submittedName>
        <fullName evidence="10">Aminoadipate-semialdehyde synthase</fullName>
    </submittedName>
</protein>
<reference evidence="10" key="2">
    <citation type="submission" date="2025-08" db="UniProtKB">
        <authorList>
            <consortium name="Ensembl"/>
        </authorList>
    </citation>
    <scope>IDENTIFICATION</scope>
</reference>
<dbReference type="Gene3D" id="3.30.360.10">
    <property type="entry name" value="Dihydrodipicolinate Reductase, domain 2"/>
    <property type="match status" value="1"/>
</dbReference>
<dbReference type="UniPathway" id="UPA00868">
    <property type="reaction ID" value="UER00835"/>
</dbReference>
<dbReference type="Pfam" id="PF03435">
    <property type="entry name" value="Sacchrp_dh_NADP"/>
    <property type="match status" value="1"/>
</dbReference>
<evidence type="ECO:0000256" key="7">
    <source>
        <dbReference type="ARBA" id="ARBA00025744"/>
    </source>
</evidence>
<dbReference type="InterPro" id="IPR007698">
    <property type="entry name" value="AlaDH/PNT_NAD(H)-bd"/>
</dbReference>
<dbReference type="SUPFAM" id="SSF51735">
    <property type="entry name" value="NAD(P)-binding Rossmann-fold domains"/>
    <property type="match status" value="1"/>
</dbReference>
<dbReference type="EMBL" id="AC187755">
    <property type="status" value="NOT_ANNOTATED_CDS"/>
    <property type="molecule type" value="Genomic_DNA"/>
</dbReference>
<dbReference type="Gene3D" id="1.10.1870.10">
    <property type="entry name" value="Domain 3, Saccharopine reductase"/>
    <property type="match status" value="1"/>
</dbReference>
<evidence type="ECO:0000259" key="8">
    <source>
        <dbReference type="SMART" id="SM01002"/>
    </source>
</evidence>
<comment type="pathway">
    <text evidence="1">Amino-acid degradation; L-lysine degradation via saccharopine pathway; glutaryl-CoA from L-lysine: step 1/6.</text>
</comment>
<evidence type="ECO:0000256" key="3">
    <source>
        <dbReference type="ARBA" id="ARBA00005624"/>
    </source>
</evidence>
<feature type="domain" description="Alanine dehydrogenase/pyridine nucleotide transhydrogenase NAD(H)-binding" evidence="8">
    <location>
        <begin position="197"/>
        <end position="375"/>
    </location>
</feature>
<dbReference type="Proteomes" id="UP000002277">
    <property type="component" value="Chromosome 7"/>
</dbReference>
<dbReference type="SUPFAM" id="SSF55347">
    <property type="entry name" value="Glyceraldehyde-3-phosphate dehydrogenase-like, C-terminal domain"/>
    <property type="match status" value="1"/>
</dbReference>
<comment type="similarity">
    <text evidence="7">In the C-terminal section; belongs to the saccharopine dehydrogenase family.</text>
</comment>
<dbReference type="AlphaFoldDB" id="A0A2I3RDE2"/>
<dbReference type="SMART" id="SM01003">
    <property type="entry name" value="AlaDh_PNT_N"/>
    <property type="match status" value="1"/>
</dbReference>
<dbReference type="FunFam" id="1.10.1870.10:FF:000001">
    <property type="entry name" value="Alpha-aminoadipic semialdehyde synthase, mitochondrial"/>
    <property type="match status" value="1"/>
</dbReference>
<evidence type="ECO:0000256" key="4">
    <source>
        <dbReference type="ARBA" id="ARBA00022857"/>
    </source>
</evidence>
<dbReference type="FunFam" id="3.30.360.10:FF:000008">
    <property type="entry name" value="Alpha-aminoadipic semialdehyde synthase, mitochondrial"/>
    <property type="match status" value="1"/>
</dbReference>
<reference evidence="10" key="3">
    <citation type="submission" date="2025-09" db="UniProtKB">
        <authorList>
            <consortium name="Ensembl"/>
        </authorList>
    </citation>
    <scope>IDENTIFICATION</scope>
</reference>
<dbReference type="CDD" id="cd12189">
    <property type="entry name" value="LKR_SDH_like"/>
    <property type="match status" value="1"/>
</dbReference>
<evidence type="ECO:0000313" key="12">
    <source>
        <dbReference type="VGNC" id="VGNC:4239"/>
    </source>
</evidence>
<sequence>MLQVHRTGLGRLGVSLSKGLHHKAVLAVRREDVNAWERRAPLAPKHIKGITNLGYKVLIQPSNRRAIHDKDYVKAGGILQEDISEACLILGVKRPPEEKLMSRKTYAFFSHTIKAQEANMGLLDEILKQEIRLIDYEKMVDHRGVRVVAFGQWAGVAGMINILHGMGLRLLALGHHTPFMHIGMAHNYRNSSQAVQAVRDAGYEISLGLMPKSIGPLTFVFTGTGNVSKGAQAIFNELPCEYVEPHELKEVSQTGDLRKVYGTVLSRHHHLVRKTDAVYDPAEYDKHPERYISRFNTDVKIMNCTLAFSFPVVSPLGIMIWPLELVAICDISADTGGSIEFMTECTTIERPFCMYDADQHIIHDSVEGSGILMCSIDNLPAQLPIEATECFGDMLYPYVEEMILSDATQPLESQNFSPVVRDAVITSNGTLPDKYKYIQTLRESRERAQSLSMGTRRKVLVLGSGYVSEPVLEYLSRDDVKIYFTLTYLKIMDICKQEEKLGFLVAKQDLVISLLPYVLHPLVAKACITNKVNMVTASYITPALKELEKSVEDAGITIIGELGLDPGLDHMLAMETIDKAKEVGATIESYISYCGGLPAPEHSNNPLRYKFSWSPVGVLMNVMQSATYLLDGKVVNIAGGISFLDAVTSMDFFPGLNLEGYPNRDSTKYAEIYGISSAHTLLRGTLRYKGYMKALNGFVKLGLINREALPAFRPEANPLTWKQLLCDLVGISPSSEHDVLKEAVLKKLGGDNTQLEAAEWLGLLGDEQVPQAESILDALSKHLVMKLSYGPEEKDMIVMRDSFGIRHPSGHLEHKTIDLVAYGDINGFSAMAKTVGLPTAMAAKMLLDGEIGAKGLMGPFSKEIYGPILERIKAEGIIYTTQSTIKP</sequence>
<dbReference type="Ensembl" id="ENSPTRT00000088779.1">
    <property type="protein sequence ID" value="ENSPTRP00000062660.1"/>
    <property type="gene ID" value="ENSPTRG00000023614.3"/>
</dbReference>
<keyword evidence="4" id="KW-0521">NADP</keyword>
<accession>A0A2I3RDE2</accession>
<comment type="pathway">
    <text evidence="2">Amino-acid degradation; L-lysine degradation via saccharopine pathway; glutaryl-CoA from L-lysine: step 2/6.</text>
</comment>
<dbReference type="Pfam" id="PF16653">
    <property type="entry name" value="Sacchrp_dh_C"/>
    <property type="match status" value="1"/>
</dbReference>
<evidence type="ECO:0000256" key="5">
    <source>
        <dbReference type="ARBA" id="ARBA00023002"/>
    </source>
</evidence>
<keyword evidence="11" id="KW-1185">Reference proteome</keyword>
<keyword evidence="6" id="KW-0511">Multifunctional enzyme</keyword>
<dbReference type="SMART" id="SM01002">
    <property type="entry name" value="AlaDh_PNT_C"/>
    <property type="match status" value="1"/>
</dbReference>
<dbReference type="InterPro" id="IPR007886">
    <property type="entry name" value="AlaDH/PNT_N"/>
</dbReference>
<dbReference type="InterPro" id="IPR032095">
    <property type="entry name" value="Sacchrp_dh-like_C"/>
</dbReference>
<dbReference type="GO" id="GO:0016491">
    <property type="term" value="F:oxidoreductase activity"/>
    <property type="evidence" value="ECO:0007669"/>
    <property type="project" value="UniProtKB-KW"/>
</dbReference>
<dbReference type="InterPro" id="IPR005097">
    <property type="entry name" value="Sacchrp_dh_NADP-bd"/>
</dbReference>
<evidence type="ECO:0000313" key="11">
    <source>
        <dbReference type="Proteomes" id="UP000002277"/>
    </source>
</evidence>
<dbReference type="GeneTree" id="ENSGT00390000013249"/>
<dbReference type="PANTHER" id="PTHR11133:SF22">
    <property type="entry name" value="ALPHA-AMINOADIPIC SEMIALDEHYDE SYNTHASE, MITOCHONDRIAL"/>
    <property type="match status" value="1"/>
</dbReference>
<dbReference type="Gene3D" id="3.40.50.720">
    <property type="entry name" value="NAD(P)-binding Rossmann-like Domain"/>
    <property type="match status" value="2"/>
</dbReference>
<proteinExistence type="inferred from homology"/>
<dbReference type="SUPFAM" id="SSF52283">
    <property type="entry name" value="Formate/glycerate dehydrogenase catalytic domain-like"/>
    <property type="match status" value="1"/>
</dbReference>
<evidence type="ECO:0000256" key="1">
    <source>
        <dbReference type="ARBA" id="ARBA00004682"/>
    </source>
</evidence>
<dbReference type="FunFam" id="3.40.50.720:FF:000087">
    <property type="entry name" value="alpha-aminoadipic semialdehyde synthase, mitochondrial"/>
    <property type="match status" value="1"/>
</dbReference>
<dbReference type="InterPro" id="IPR036291">
    <property type="entry name" value="NAD(P)-bd_dom_sf"/>
</dbReference>
<organism evidence="10 11">
    <name type="scientific">Pan troglodytes</name>
    <name type="common">Chimpanzee</name>
    <dbReference type="NCBI Taxonomy" id="9598"/>
    <lineage>
        <taxon>Eukaryota</taxon>
        <taxon>Metazoa</taxon>
        <taxon>Chordata</taxon>
        <taxon>Craniata</taxon>
        <taxon>Vertebrata</taxon>
        <taxon>Euteleostomi</taxon>
        <taxon>Mammalia</taxon>
        <taxon>Eutheria</taxon>
        <taxon>Euarchontoglires</taxon>
        <taxon>Primates</taxon>
        <taxon>Haplorrhini</taxon>
        <taxon>Catarrhini</taxon>
        <taxon>Hominidae</taxon>
        <taxon>Pan</taxon>
    </lineage>
</organism>
<evidence type="ECO:0000259" key="9">
    <source>
        <dbReference type="SMART" id="SM01003"/>
    </source>
</evidence>
<dbReference type="Bgee" id="ENSPTRG00000023614">
    <property type="expression patterns" value="Expressed in liver and 21 other cell types or tissues"/>
</dbReference>
<gene>
    <name evidence="10 12" type="primary">AASS</name>
</gene>
<evidence type="ECO:0000256" key="6">
    <source>
        <dbReference type="ARBA" id="ARBA00023268"/>
    </source>
</evidence>
<dbReference type="VGNC" id="VGNC:4239">
    <property type="gene designation" value="AASS"/>
</dbReference>
<evidence type="ECO:0000313" key="10">
    <source>
        <dbReference type="Ensembl" id="ENSPTRP00000062660.1"/>
    </source>
</evidence>
<dbReference type="PANTHER" id="PTHR11133">
    <property type="entry name" value="SACCHAROPINE DEHYDROGENASE"/>
    <property type="match status" value="1"/>
</dbReference>
<evidence type="ECO:0000256" key="2">
    <source>
        <dbReference type="ARBA" id="ARBA00004720"/>
    </source>
</evidence>
<reference evidence="10 11" key="1">
    <citation type="journal article" date="2005" name="Nature">
        <title>Initial sequence of the chimpanzee genome and comparison with the human genome.</title>
        <authorList>
            <consortium name="Chimpanzee sequencing and analysis consortium"/>
        </authorList>
    </citation>
    <scope>NUCLEOTIDE SEQUENCE [LARGE SCALE GENOMIC DNA]</scope>
</reference>
<keyword evidence="5" id="KW-0560">Oxidoreductase</keyword>
<dbReference type="Pfam" id="PF05222">
    <property type="entry name" value="AlaDh_PNT_N"/>
    <property type="match status" value="1"/>
</dbReference>
<dbReference type="GO" id="GO:0033512">
    <property type="term" value="P:L-lysine catabolic process to acetyl-CoA via saccharopine"/>
    <property type="evidence" value="ECO:0007669"/>
    <property type="project" value="UniProtKB-UniPathway"/>
</dbReference>